<feature type="signal peptide" evidence="1">
    <location>
        <begin position="1"/>
        <end position="27"/>
    </location>
</feature>
<feature type="domain" description="Secretion system C-terminal sorting" evidence="2">
    <location>
        <begin position="1629"/>
        <end position="1698"/>
    </location>
</feature>
<name>A0ABW5XLW1_9SPHI</name>
<comment type="caution">
    <text evidence="3">The sequence shown here is derived from an EMBL/GenBank/DDBJ whole genome shotgun (WGS) entry which is preliminary data.</text>
</comment>
<proteinExistence type="predicted"/>
<dbReference type="EMBL" id="JBHUON010000008">
    <property type="protein sequence ID" value="MFD2864715.1"/>
    <property type="molecule type" value="Genomic_DNA"/>
</dbReference>
<evidence type="ECO:0000259" key="2">
    <source>
        <dbReference type="Pfam" id="PF18962"/>
    </source>
</evidence>
<evidence type="ECO:0000313" key="4">
    <source>
        <dbReference type="Proteomes" id="UP001597601"/>
    </source>
</evidence>
<keyword evidence="1" id="KW-0732">Signal</keyword>
<dbReference type="RefSeq" id="WP_377125687.1">
    <property type="nucleotide sequence ID" value="NZ_JBHUON010000008.1"/>
</dbReference>
<sequence length="1707" mass="176489">MKNPKLKIVLALTFLTLAFGAGNKSYAQVTIGTLTGNLQATAITAGQSQVCMIGFSITTTSTVTFKKFTLGWNNSTAQSHLANGTIVRYPAATTSYTAGTGTVVGNVTFNGGVITVDNFTETIASTTYNYFLVADNVYSSGSYDYNGQIYINGTFATDINNNTYAPATSNYRNYTFNPSAAPYPLTVAVPTTPNGLTATSTALTASSTNLVMFEFSITNNSSTAYTLSTLNVNSTLANLSSYFTSVRLFNNTTNTLPSLAGASNSGTVGSSAYANFAGLGFSLPAGATRFFWVVANRTAGGTVPVDIQFKLEDFQSTNALVASSPSANYNTFTAFGPTYNINASNITLTNLTGGVQTGTITQLQTAVVLFGFQVTSSAAVTISTLNINSNGTPGSYFGGTARLVSNTTNTYATGVKTTAGTVVFSGNYATVSLTAGNTVTAGGSQYYFLVADNINGATSTTIAFNFTSGQSSTAITTSSPVSTFNTFTVTGSTLTLPSPGFIVSSANAVGNGITQGALVSGQTDIVLFGFGVKSFGTTNSIGQFNIKTSGVENQLFSTGRLYRSTTANTFSSASLVYSGASVNIGGGGYVVCTVTETIPAGSTYYYFFVANCTNTTYQAYSNYSFDFVSGQGTAAIITSPYALYNTYNIAGTDYAIGGVYDWVGSNSTDVATAANWRVNGGTPGSAPSDKELIRIGVVAYQGSALQPSYISGPAASAARIQFGSNNNPVLTLGSSITGVTLTNGFAVDANSTATITTANPTAATITLPATAQSVLGTGSTLNYNGILSVAGTLSLATGSTLNLTTANGKLSNASDITTAGTITVAGQSSNSGTISQTGTNAVTFSSTGAFANSGNITLAGTGTFSIAGALTNTANITKSTAGNMSFAAITNTSPGTITLGSGTNNITGAVTNASGASFTLGSGTTTFSSTINNTGAFDTGSGNATFTGALTNNSGGTLNLGTAGIKDLNGASFPNAGAVTMSGGTANIVATTFSNAVSTGTFIASGGTVNFDRAGAQAINNANTTTPVTFNNLNITVSGTKTLNGAGKFVILSSGTITLATTGTTIFNPGTALLTLNSDAAGSASLATLPTGTSITPAATVTVQRYMTGGTAAYRGYRLLSSPINSGGTGFYDLSYLTNANSGSYLTGATSGGFDATGNPTLFLYRDDKTPDNTSFLTGNYRAITKINNAPLYNIGTIDGTINLPVGTGVLYFYRGNSSTNAAITPASLTFSRTGRLNTGNIAVKFWPTGATGLSNATATGNAAVKGFNLIGNPYASSIDWDQFGTNITASNVSSTMYIYNPQTKTYASYTAGGINPGTGWNSGTANSDIIPSGQGFFVKATGTSPTLTFTEAAKTSSQQGSANNLLLSAATPTIDHRYLRVYLKKDSLNYEDALVEFKNNTTAAYVESEDAVYLRGNNTASLASNSADNVALALNVLPFPKVSQTIPLIVRVPAAAAAYELNLNQIVNIPDMFDIWLLDKFNKDSLDFRNNPTYSFRTTSDTSSYGSTRFKLVLRINPNKAVRLLSFTGQKGTNAVNLSWTTENEENHTQYSLERSIDNGKSYQVIDVVTSAKLGAYDDLDPYPAKGLNQYRIKQIDILGSVSYSQIVSIMYTPNTTFSNLANNLISLYPNPVTSTLNLAITPAKDTAATYKITIINSIGVLVQSVTTNNAAWQGDVNKLMPGTYFVQVFNSKDNTVIGKSTFIKL</sequence>
<dbReference type="Pfam" id="PF18962">
    <property type="entry name" value="Por_Secre_tail"/>
    <property type="match status" value="1"/>
</dbReference>
<evidence type="ECO:0000256" key="1">
    <source>
        <dbReference type="SAM" id="SignalP"/>
    </source>
</evidence>
<reference evidence="4" key="1">
    <citation type="journal article" date="2019" name="Int. J. Syst. Evol. Microbiol.">
        <title>The Global Catalogue of Microorganisms (GCM) 10K type strain sequencing project: providing services to taxonomists for standard genome sequencing and annotation.</title>
        <authorList>
            <consortium name="The Broad Institute Genomics Platform"/>
            <consortium name="The Broad Institute Genome Sequencing Center for Infectious Disease"/>
            <person name="Wu L."/>
            <person name="Ma J."/>
        </authorList>
    </citation>
    <scope>NUCLEOTIDE SEQUENCE [LARGE SCALE GENOMIC DNA]</scope>
    <source>
        <strain evidence="4">KCTC 52232</strain>
    </source>
</reference>
<protein>
    <submittedName>
        <fullName evidence="3">T9SS type A sorting domain-containing protein</fullName>
    </submittedName>
</protein>
<dbReference type="Proteomes" id="UP001597601">
    <property type="component" value="Unassembled WGS sequence"/>
</dbReference>
<keyword evidence="4" id="KW-1185">Reference proteome</keyword>
<accession>A0ABW5XLW1</accession>
<feature type="chain" id="PRO_5045537335" evidence="1">
    <location>
        <begin position="28"/>
        <end position="1707"/>
    </location>
</feature>
<evidence type="ECO:0000313" key="3">
    <source>
        <dbReference type="EMBL" id="MFD2864715.1"/>
    </source>
</evidence>
<gene>
    <name evidence="3" type="ORF">ACFSYC_08460</name>
</gene>
<organism evidence="3 4">
    <name type="scientific">Mucilaginibacter antarcticus</name>
    <dbReference type="NCBI Taxonomy" id="1855725"/>
    <lineage>
        <taxon>Bacteria</taxon>
        <taxon>Pseudomonadati</taxon>
        <taxon>Bacteroidota</taxon>
        <taxon>Sphingobacteriia</taxon>
        <taxon>Sphingobacteriales</taxon>
        <taxon>Sphingobacteriaceae</taxon>
        <taxon>Mucilaginibacter</taxon>
    </lineage>
</organism>
<dbReference type="InterPro" id="IPR026444">
    <property type="entry name" value="Secre_tail"/>
</dbReference>